<feature type="transmembrane region" description="Helical" evidence="6">
    <location>
        <begin position="105"/>
        <end position="124"/>
    </location>
</feature>
<reference evidence="7" key="2">
    <citation type="journal article" date="2016" name="PLoS ONE">
        <title>Molecular Characterization and Sex Distribution of Chemosensory Receptor Gene Family Based on Transcriptome Analysis of Scaeva pyrastri.</title>
        <authorList>
            <person name="Li X.M."/>
            <person name="Zhu X.Y."/>
            <person name="He P."/>
            <person name="Xu L."/>
            <person name="Sun L."/>
            <person name="Chen L."/>
            <person name="Wang Z.Q."/>
            <person name="Deng D.G."/>
            <person name="Zhang Y.N."/>
        </authorList>
    </citation>
    <scope>NUCLEOTIDE SEQUENCE</scope>
</reference>
<keyword evidence="4 6" id="KW-1133">Transmembrane helix</keyword>
<protein>
    <recommendedName>
        <fullName evidence="6">Gustatory receptor</fullName>
    </recommendedName>
</protein>
<keyword evidence="6 7" id="KW-0675">Receptor</keyword>
<evidence type="ECO:0000313" key="7">
    <source>
        <dbReference type="EMBL" id="AOE48126.1"/>
    </source>
</evidence>
<comment type="function">
    <text evidence="6">Gustatory receptor which mediates acceptance or avoidance behavior, depending on its substrates.</text>
</comment>
<feature type="transmembrane region" description="Helical" evidence="6">
    <location>
        <begin position="140"/>
        <end position="164"/>
    </location>
</feature>
<evidence type="ECO:0000256" key="2">
    <source>
        <dbReference type="ARBA" id="ARBA00022475"/>
    </source>
</evidence>
<organism evidence="7">
    <name type="scientific">Scaeva pyrastri</name>
    <name type="common">Hoverfly</name>
    <name type="synonym">Musca pyrastri</name>
    <dbReference type="NCBI Taxonomy" id="219539"/>
    <lineage>
        <taxon>Eukaryota</taxon>
        <taxon>Metazoa</taxon>
        <taxon>Ecdysozoa</taxon>
        <taxon>Arthropoda</taxon>
        <taxon>Hexapoda</taxon>
        <taxon>Insecta</taxon>
        <taxon>Pterygota</taxon>
        <taxon>Neoptera</taxon>
        <taxon>Endopterygota</taxon>
        <taxon>Diptera</taxon>
        <taxon>Brachycera</taxon>
        <taxon>Muscomorpha</taxon>
        <taxon>Syrphoidea</taxon>
        <taxon>Syrphidae</taxon>
        <taxon>Syrphinae</taxon>
        <taxon>Syrphini</taxon>
        <taxon>Scaeva</taxon>
    </lineage>
</organism>
<keyword evidence="5 6" id="KW-0472">Membrane</keyword>
<reference evidence="7" key="1">
    <citation type="submission" date="2015-12" db="EMBL/GenBank/DDBJ databases">
        <authorList>
            <person name="Shamseldin A."/>
            <person name="Moawad H."/>
            <person name="Abd El-Rahim W.M."/>
            <person name="Sadowsky M.J."/>
        </authorList>
    </citation>
    <scope>NUCLEOTIDE SEQUENCE</scope>
</reference>
<evidence type="ECO:0000256" key="3">
    <source>
        <dbReference type="ARBA" id="ARBA00022692"/>
    </source>
</evidence>
<keyword evidence="3 6" id="KW-0812">Transmembrane</keyword>
<dbReference type="GO" id="GO:0007165">
    <property type="term" value="P:signal transduction"/>
    <property type="evidence" value="ECO:0007669"/>
    <property type="project" value="UniProtKB-KW"/>
</dbReference>
<name>A0A1B3B7E0_SCAPY</name>
<dbReference type="Pfam" id="PF08395">
    <property type="entry name" value="7tm_7"/>
    <property type="match status" value="1"/>
</dbReference>
<dbReference type="InterPro" id="IPR013604">
    <property type="entry name" value="7TM_chemorcpt"/>
</dbReference>
<comment type="similarity">
    <text evidence="6">Belongs to the insect chemoreceptor superfamily. Gustatory receptor (GR) family.</text>
</comment>
<evidence type="ECO:0000256" key="6">
    <source>
        <dbReference type="RuleBase" id="RU363108"/>
    </source>
</evidence>
<feature type="transmembrane region" description="Helical" evidence="6">
    <location>
        <begin position="332"/>
        <end position="353"/>
    </location>
</feature>
<sequence>MIRIEDEEFEEVLSYSLLRNDLQTLHKVGKPDANKLLTLNDAARKREQKRSERAKLKSANGDHVEIHDQFYRDHKLLLTLFRVLAVMPVLRSEPGRISFSWRSGATMYAILFWCLMTIVVLFIGQERVQILITTKDFDEYIYAILFVIYLIPHFWIPFVGWGVASQVAKYKTSWGTFQLRFYKITGTSLQFPNLKITIYIISVGCLLCAMLFLWLLSIFLDGYPLWHTIAYYHIITMLNMNCALWYINSRAIKTASHALAKCFKADVSRECHASIISQYRFLWLNLSELLQSLGNAYARTYSTYCIFLFVNIAIAVYAAFAEIIDKTNIFSISYKEMGFIVDAIYCSGLLFIFCDCSHNATLVVSKGVQETLLSVDLRNVDAQAQKEIDLFIIAIEMNPAIVSLKGYVNVNRELLTSSISTITIYLLVLIQFRFTLDRGGEEDY</sequence>
<feature type="transmembrane region" description="Helical" evidence="6">
    <location>
        <begin position="414"/>
        <end position="434"/>
    </location>
</feature>
<accession>A0A1B3B7E0</accession>
<feature type="transmembrane region" description="Helical" evidence="6">
    <location>
        <begin position="196"/>
        <end position="217"/>
    </location>
</feature>
<keyword evidence="2 6" id="KW-1003">Cell membrane</keyword>
<dbReference type="GO" id="GO:0005886">
    <property type="term" value="C:plasma membrane"/>
    <property type="evidence" value="ECO:0007669"/>
    <property type="project" value="UniProtKB-SubCell"/>
</dbReference>
<dbReference type="AlphaFoldDB" id="A0A1B3B7E0"/>
<keyword evidence="6" id="KW-0807">Transducer</keyword>
<dbReference type="EMBL" id="KU291876">
    <property type="protein sequence ID" value="AOE48126.1"/>
    <property type="molecule type" value="mRNA"/>
</dbReference>
<feature type="transmembrane region" description="Helical" evidence="6">
    <location>
        <begin position="301"/>
        <end position="320"/>
    </location>
</feature>
<evidence type="ECO:0000256" key="5">
    <source>
        <dbReference type="ARBA" id="ARBA00023136"/>
    </source>
</evidence>
<feature type="transmembrane region" description="Helical" evidence="6">
    <location>
        <begin position="229"/>
        <end position="247"/>
    </location>
</feature>
<dbReference type="GO" id="GO:0050909">
    <property type="term" value="P:sensory perception of taste"/>
    <property type="evidence" value="ECO:0007669"/>
    <property type="project" value="InterPro"/>
</dbReference>
<evidence type="ECO:0000256" key="1">
    <source>
        <dbReference type="ARBA" id="ARBA00004651"/>
    </source>
</evidence>
<comment type="subcellular location">
    <subcellularLocation>
        <location evidence="1 6">Cell membrane</location>
        <topology evidence="1 6">Multi-pass membrane protein</topology>
    </subcellularLocation>
</comment>
<proteinExistence type="evidence at transcript level"/>
<evidence type="ECO:0000256" key="4">
    <source>
        <dbReference type="ARBA" id="ARBA00022989"/>
    </source>
</evidence>